<feature type="compositionally biased region" description="Polar residues" evidence="1">
    <location>
        <begin position="261"/>
        <end position="280"/>
    </location>
</feature>
<reference evidence="2" key="1">
    <citation type="journal article" date="2023" name="G3 (Bethesda)">
        <title>A reference genome for the long-term kleptoplast-retaining sea slug Elysia crispata morphotype clarki.</title>
        <authorList>
            <person name="Eastman K.E."/>
            <person name="Pendleton A.L."/>
            <person name="Shaikh M.A."/>
            <person name="Suttiyut T."/>
            <person name="Ogas R."/>
            <person name="Tomko P."/>
            <person name="Gavelis G."/>
            <person name="Widhalm J.R."/>
            <person name="Wisecaver J.H."/>
        </authorList>
    </citation>
    <scope>NUCLEOTIDE SEQUENCE</scope>
    <source>
        <strain evidence="2">ECLA1</strain>
    </source>
</reference>
<feature type="region of interest" description="Disordered" evidence="1">
    <location>
        <begin position="247"/>
        <end position="331"/>
    </location>
</feature>
<name>A0AAE1ED74_9GAST</name>
<evidence type="ECO:0000313" key="3">
    <source>
        <dbReference type="Proteomes" id="UP001283361"/>
    </source>
</evidence>
<dbReference type="Proteomes" id="UP001283361">
    <property type="component" value="Unassembled WGS sequence"/>
</dbReference>
<dbReference type="AlphaFoldDB" id="A0AAE1ED74"/>
<feature type="compositionally biased region" description="Basic and acidic residues" evidence="1">
    <location>
        <begin position="320"/>
        <end position="331"/>
    </location>
</feature>
<dbReference type="EMBL" id="JAWDGP010000286">
    <property type="protein sequence ID" value="KAK3801703.1"/>
    <property type="molecule type" value="Genomic_DNA"/>
</dbReference>
<feature type="compositionally biased region" description="Low complexity" evidence="1">
    <location>
        <begin position="117"/>
        <end position="137"/>
    </location>
</feature>
<evidence type="ECO:0000256" key="1">
    <source>
        <dbReference type="SAM" id="MobiDB-lite"/>
    </source>
</evidence>
<sequence length="456" mass="49328">MADDFDCHLSRAGTARDVPPLEDMTEIVKKADAIRESRNGPSKPSGGSNSGAKERAKVVKKPSARVMRPNCELGKGDASLDQSQEAKKTTVVSVPKGSDTGMFGGMKKGFLFGGQGKSNKMSSTSSSKTSTAKVSTDSQKKSKDNIPYITPKEKAQSGLTFDEVQQAMSEAKGLLENQDWITNDLLTKIEKNDTLRKRFADVRFMQALEEFQKDPEGAMQKYKGNQDVERFLQEFCGLLGDHFTSMGDNAAHQKSPHDVSDSSAPQYSPSVPTQSSTASQIAKIPKDSKDVSKTAGFATKSPKIVDLTEKTSPSECPAPKSKESSKSKVVELDAENSNISSSFSKINIDSAPSQSTLRSGSSGGGRVPDILTYSPGAGADIQEASNVPLMADEEVREVLKDQKVMETLMDPQVMNIIQLLRSDPEKAQRIVDKATGDLKEKITLLIMKGLLRFQAS</sequence>
<gene>
    <name evidence="2" type="ORF">RRG08_033889</name>
</gene>
<organism evidence="2 3">
    <name type="scientific">Elysia crispata</name>
    <name type="common">lettuce slug</name>
    <dbReference type="NCBI Taxonomy" id="231223"/>
    <lineage>
        <taxon>Eukaryota</taxon>
        <taxon>Metazoa</taxon>
        <taxon>Spiralia</taxon>
        <taxon>Lophotrochozoa</taxon>
        <taxon>Mollusca</taxon>
        <taxon>Gastropoda</taxon>
        <taxon>Heterobranchia</taxon>
        <taxon>Euthyneura</taxon>
        <taxon>Panpulmonata</taxon>
        <taxon>Sacoglossa</taxon>
        <taxon>Placobranchoidea</taxon>
        <taxon>Plakobranchidae</taxon>
        <taxon>Elysia</taxon>
    </lineage>
</organism>
<feature type="region of interest" description="Disordered" evidence="1">
    <location>
        <begin position="114"/>
        <end position="154"/>
    </location>
</feature>
<evidence type="ECO:0000313" key="2">
    <source>
        <dbReference type="EMBL" id="KAK3801703.1"/>
    </source>
</evidence>
<feature type="region of interest" description="Disordered" evidence="1">
    <location>
        <begin position="350"/>
        <end position="369"/>
    </location>
</feature>
<keyword evidence="3" id="KW-1185">Reference proteome</keyword>
<accession>A0AAE1ED74</accession>
<dbReference type="Gene3D" id="1.10.260.100">
    <property type="match status" value="2"/>
</dbReference>
<evidence type="ECO:0008006" key="4">
    <source>
        <dbReference type="Google" id="ProtNLM"/>
    </source>
</evidence>
<feature type="compositionally biased region" description="Low complexity" evidence="1">
    <location>
        <begin position="39"/>
        <end position="51"/>
    </location>
</feature>
<protein>
    <recommendedName>
        <fullName evidence="4">STI1/HOP DP domain-containing protein</fullName>
    </recommendedName>
</protein>
<comment type="caution">
    <text evidence="2">The sequence shown here is derived from an EMBL/GenBank/DDBJ whole genome shotgun (WGS) entry which is preliminary data.</text>
</comment>
<feature type="compositionally biased region" description="Basic and acidic residues" evidence="1">
    <location>
        <begin position="26"/>
        <end position="38"/>
    </location>
</feature>
<feature type="region of interest" description="Disordered" evidence="1">
    <location>
        <begin position="1"/>
        <end position="99"/>
    </location>
</feature>
<proteinExistence type="predicted"/>